<evidence type="ECO:0008006" key="4">
    <source>
        <dbReference type="Google" id="ProtNLM"/>
    </source>
</evidence>
<sequence length="210" mass="23572">MLFGFLLLVFLGTGVAIWFQGLWNAAITLVNLLLAMLVASNYWEPLTTLIEGLAGQGYTYLLDVVVLWILFAVTFGILRTITDTLSKKPIKFMMPVEMGGRSVLAIWCGWLMLCFVTFSMQMAPLAQVEPLGAWASPSTSSFIGMNPDRMWLGFLQSRSRGALSRGNFSGTRHPEDVDLDVETFDPNSEFLMKYRHRRERNASFEGVLAQ</sequence>
<evidence type="ECO:0000256" key="1">
    <source>
        <dbReference type="SAM" id="Phobius"/>
    </source>
</evidence>
<dbReference type="AlphaFoldDB" id="D2QYW6"/>
<keyword evidence="1" id="KW-1133">Transmembrane helix</keyword>
<accession>D2QYW6</accession>
<feature type="transmembrane region" description="Helical" evidence="1">
    <location>
        <begin position="98"/>
        <end position="118"/>
    </location>
</feature>
<protein>
    <recommendedName>
        <fullName evidence="4">Colicin V production protein</fullName>
    </recommendedName>
</protein>
<feature type="transmembrane region" description="Helical" evidence="1">
    <location>
        <begin position="58"/>
        <end position="78"/>
    </location>
</feature>
<dbReference type="HOGENOM" id="CLU_1209073_0_0_0"/>
<evidence type="ECO:0000313" key="3">
    <source>
        <dbReference type="Proteomes" id="UP000001887"/>
    </source>
</evidence>
<organism evidence="2 3">
    <name type="scientific">Pirellula staleyi (strain ATCC 27377 / DSM 6068 / ICPB 4128)</name>
    <name type="common">Pirella staleyi</name>
    <dbReference type="NCBI Taxonomy" id="530564"/>
    <lineage>
        <taxon>Bacteria</taxon>
        <taxon>Pseudomonadati</taxon>
        <taxon>Planctomycetota</taxon>
        <taxon>Planctomycetia</taxon>
        <taxon>Pirellulales</taxon>
        <taxon>Pirellulaceae</taxon>
        <taxon>Pirellula</taxon>
    </lineage>
</organism>
<dbReference type="eggNOG" id="ENOG503337N">
    <property type="taxonomic scope" value="Bacteria"/>
</dbReference>
<dbReference type="Proteomes" id="UP000001887">
    <property type="component" value="Chromosome"/>
</dbReference>
<reference evidence="2 3" key="1">
    <citation type="journal article" date="2009" name="Stand. Genomic Sci.">
        <title>Complete genome sequence of Pirellula staleyi type strain (ATCC 27377).</title>
        <authorList>
            <person name="Clum A."/>
            <person name="Tindall B.J."/>
            <person name="Sikorski J."/>
            <person name="Ivanova N."/>
            <person name="Mavrommatis K."/>
            <person name="Lucas S."/>
            <person name="Glavina del Rio T."/>
            <person name="Nolan M."/>
            <person name="Chen F."/>
            <person name="Tice H."/>
            <person name="Pitluck S."/>
            <person name="Cheng J.F."/>
            <person name="Chertkov O."/>
            <person name="Brettin T."/>
            <person name="Han C."/>
            <person name="Detter J.C."/>
            <person name="Kuske C."/>
            <person name="Bruce D."/>
            <person name="Goodwin L."/>
            <person name="Ovchinikova G."/>
            <person name="Pati A."/>
            <person name="Mikhailova N."/>
            <person name="Chen A."/>
            <person name="Palaniappan K."/>
            <person name="Land M."/>
            <person name="Hauser L."/>
            <person name="Chang Y.J."/>
            <person name="Jeffries C.D."/>
            <person name="Chain P."/>
            <person name="Rohde M."/>
            <person name="Goker M."/>
            <person name="Bristow J."/>
            <person name="Eisen J.A."/>
            <person name="Markowitz V."/>
            <person name="Hugenholtz P."/>
            <person name="Kyrpides N.C."/>
            <person name="Klenk H.P."/>
            <person name="Lapidus A."/>
        </authorList>
    </citation>
    <scope>NUCLEOTIDE SEQUENCE [LARGE SCALE GENOMIC DNA]</scope>
    <source>
        <strain evidence="3">ATCC 27377 / DSM 6068 / ICPB 4128</strain>
    </source>
</reference>
<keyword evidence="1" id="KW-0812">Transmembrane</keyword>
<keyword evidence="1" id="KW-0472">Membrane</keyword>
<name>D2QYW6_PIRSD</name>
<proteinExistence type="predicted"/>
<dbReference type="STRING" id="530564.Psta_1746"/>
<keyword evidence="3" id="KW-1185">Reference proteome</keyword>
<dbReference type="KEGG" id="psl:Psta_1746"/>
<dbReference type="OrthoDB" id="272639at2"/>
<dbReference type="EMBL" id="CP001848">
    <property type="protein sequence ID" value="ADB16421.1"/>
    <property type="molecule type" value="Genomic_DNA"/>
</dbReference>
<gene>
    <name evidence="2" type="ordered locus">Psta_1746</name>
</gene>
<evidence type="ECO:0000313" key="2">
    <source>
        <dbReference type="EMBL" id="ADB16421.1"/>
    </source>
</evidence>